<evidence type="ECO:0000256" key="4">
    <source>
        <dbReference type="ARBA" id="ARBA00023128"/>
    </source>
</evidence>
<sequence length="100" mass="11833">MKVLSLYRSILRMHQKKLPKDLRSLGDSYVRSEFKAIKKAKTPNFHTTFLKSWNDYLEKLSLSQDIQNLGKDLHQSDKAKLSKEQIYQLNQLKNHCKPEE</sequence>
<comment type="function">
    <text evidence="6">Plays an essential role in the assembly of succinate dehydrogenase (SDH), an enzyme complex (also referred to as respiratory complex II) that is a component of both the tricarboxylic acid (TCA) cycle and the mitochondrial electron transport chain, and which couples the oxidation of succinate to fumarate with the reduction of ubiquinone (coenzyme Q) to ubiquinol. Promotes maturation of the iron-sulfur protein subunit of the SDH catalytic dimer, protecting it from the deleterious effects of oxidants. May act together with SDHAF1.</text>
</comment>
<accession>A0A6B2LUV6</accession>
<proteinExistence type="inferred from homology"/>
<evidence type="ECO:0000256" key="5">
    <source>
        <dbReference type="ARBA" id="ARBA00023186"/>
    </source>
</evidence>
<dbReference type="EMBL" id="GIBP01011512">
    <property type="protein sequence ID" value="NDV40481.1"/>
    <property type="molecule type" value="Transcribed_RNA"/>
</dbReference>
<keyword evidence="3" id="KW-0809">Transit peptide</keyword>
<reference evidence="7" key="1">
    <citation type="journal article" date="2020" name="J. Eukaryot. Microbiol.">
        <title>De novo Sequencing, Assembly and Annotation of the Transcriptome for the Free-Living Testate Amoeba Arcella intermedia.</title>
        <authorList>
            <person name="Ribeiro G.M."/>
            <person name="Porfirio-Sousa A.L."/>
            <person name="Maurer-Alcala X.X."/>
            <person name="Katz L.A."/>
            <person name="Lahr D.J.G."/>
        </authorList>
    </citation>
    <scope>NUCLEOTIDE SEQUENCE</scope>
</reference>
<keyword evidence="5 6" id="KW-0143">Chaperone</keyword>
<evidence type="ECO:0000256" key="6">
    <source>
        <dbReference type="RuleBase" id="RU368039"/>
    </source>
</evidence>
<protein>
    <recommendedName>
        <fullName evidence="6">Succinate dehydrogenase assembly factor 3</fullName>
        <shortName evidence="6">SDH assembly factor 3</shortName>
        <shortName evidence="6">SDHAF3</shortName>
    </recommendedName>
</protein>
<comment type="subcellular location">
    <subcellularLocation>
        <location evidence="1 6">Mitochondrion matrix</location>
    </subcellularLocation>
</comment>
<dbReference type="GO" id="GO:0034553">
    <property type="term" value="P:mitochondrial respiratory chain complex II assembly"/>
    <property type="evidence" value="ECO:0007669"/>
    <property type="project" value="UniProtKB-UniRule"/>
</dbReference>
<evidence type="ECO:0000313" key="7">
    <source>
        <dbReference type="EMBL" id="NDV40481.1"/>
    </source>
</evidence>
<comment type="similarity">
    <text evidence="2 6">Belongs to the complex I LYR family. SDHAF3 subfamily.</text>
</comment>
<dbReference type="AlphaFoldDB" id="A0A6B2LUV6"/>
<dbReference type="PANTHER" id="PTHR13137">
    <property type="entry name" value="DC11 ACN9 HOMOLOG"/>
    <property type="match status" value="1"/>
</dbReference>
<dbReference type="GO" id="GO:0005759">
    <property type="term" value="C:mitochondrial matrix"/>
    <property type="evidence" value="ECO:0007669"/>
    <property type="project" value="UniProtKB-SubCell"/>
</dbReference>
<name>A0A6B2LUV6_9EUKA</name>
<evidence type="ECO:0000256" key="3">
    <source>
        <dbReference type="ARBA" id="ARBA00022946"/>
    </source>
</evidence>
<evidence type="ECO:0000256" key="2">
    <source>
        <dbReference type="ARBA" id="ARBA00006020"/>
    </source>
</evidence>
<dbReference type="GO" id="GO:0006105">
    <property type="term" value="P:succinate metabolic process"/>
    <property type="evidence" value="ECO:0007669"/>
    <property type="project" value="TreeGrafter"/>
</dbReference>
<organism evidence="7">
    <name type="scientific">Arcella intermedia</name>
    <dbReference type="NCBI Taxonomy" id="1963864"/>
    <lineage>
        <taxon>Eukaryota</taxon>
        <taxon>Amoebozoa</taxon>
        <taxon>Tubulinea</taxon>
        <taxon>Elardia</taxon>
        <taxon>Arcellinida</taxon>
        <taxon>Sphaerothecina</taxon>
        <taxon>Arcellidae</taxon>
        <taxon>Arcella</taxon>
    </lineage>
</organism>
<keyword evidence="4 6" id="KW-0496">Mitochondrion</keyword>
<dbReference type="CDD" id="cd20270">
    <property type="entry name" value="Complex1_LYR_SDHAF3_LYRM10"/>
    <property type="match status" value="1"/>
</dbReference>
<comment type="subunit">
    <text evidence="6">Interacts with the iron-sulfur protein subunit within the SDH catalytic dimer.</text>
</comment>
<dbReference type="Pfam" id="PF13233">
    <property type="entry name" value="Complex1_LYR_2"/>
    <property type="match status" value="1"/>
</dbReference>
<dbReference type="GO" id="GO:0005758">
    <property type="term" value="C:mitochondrial intermembrane space"/>
    <property type="evidence" value="ECO:0007669"/>
    <property type="project" value="TreeGrafter"/>
</dbReference>
<dbReference type="InterPro" id="IPR008381">
    <property type="entry name" value="SDHAF3/Sdh7"/>
</dbReference>
<evidence type="ECO:0000256" key="1">
    <source>
        <dbReference type="ARBA" id="ARBA00004305"/>
    </source>
</evidence>
<dbReference type="PANTHER" id="PTHR13137:SF6">
    <property type="entry name" value="SUCCINATE DEHYDROGENASE ASSEMBLY FACTOR 3, MITOCHONDRIAL"/>
    <property type="match status" value="1"/>
</dbReference>